<keyword evidence="3" id="KW-0808">Transferase</keyword>
<accession>A0A5Q2N0K2</accession>
<dbReference type="GO" id="GO:0016779">
    <property type="term" value="F:nucleotidyltransferase activity"/>
    <property type="evidence" value="ECO:0007669"/>
    <property type="project" value="UniProtKB-KW"/>
</dbReference>
<dbReference type="Proteomes" id="UP000366051">
    <property type="component" value="Chromosome"/>
</dbReference>
<dbReference type="EMBL" id="CP045875">
    <property type="protein sequence ID" value="QGG47076.1"/>
    <property type="molecule type" value="Genomic_DNA"/>
</dbReference>
<evidence type="ECO:0000256" key="4">
    <source>
        <dbReference type="ARBA" id="ARBA00022695"/>
    </source>
</evidence>
<dbReference type="InterPro" id="IPR007759">
    <property type="entry name" value="Asxl_HARE-HTH"/>
</dbReference>
<dbReference type="RefSeq" id="WP_162007892.1">
    <property type="nucleotide sequence ID" value="NZ_CP045875.1"/>
</dbReference>
<dbReference type="InterPro" id="IPR038087">
    <property type="entry name" value="RNAP_delta_N_dom_sf"/>
</dbReference>
<dbReference type="AlphaFoldDB" id="A0A5Q2N0K2"/>
<dbReference type="Pfam" id="PF05066">
    <property type="entry name" value="HARE-HTH"/>
    <property type="match status" value="1"/>
</dbReference>
<evidence type="ECO:0000256" key="6">
    <source>
        <dbReference type="ARBA" id="ARBA00031937"/>
    </source>
</evidence>
<keyword evidence="4" id="KW-0548">Nucleotidyltransferase</keyword>
<evidence type="ECO:0000313" key="10">
    <source>
        <dbReference type="Proteomes" id="UP000366051"/>
    </source>
</evidence>
<organism evidence="9 10">
    <name type="scientific">Heliorestis convoluta</name>
    <dbReference type="NCBI Taxonomy" id="356322"/>
    <lineage>
        <taxon>Bacteria</taxon>
        <taxon>Bacillati</taxon>
        <taxon>Bacillota</taxon>
        <taxon>Clostridia</taxon>
        <taxon>Eubacteriales</taxon>
        <taxon>Heliobacteriaceae</taxon>
        <taxon>Heliorestis</taxon>
    </lineage>
</organism>
<evidence type="ECO:0000313" key="9">
    <source>
        <dbReference type="EMBL" id="QGG47076.1"/>
    </source>
</evidence>
<evidence type="ECO:0000256" key="7">
    <source>
        <dbReference type="SAM" id="MobiDB-lite"/>
    </source>
</evidence>
<feature type="region of interest" description="Disordered" evidence="7">
    <location>
        <begin position="89"/>
        <end position="118"/>
    </location>
</feature>
<evidence type="ECO:0000256" key="5">
    <source>
        <dbReference type="ARBA" id="ARBA00023163"/>
    </source>
</evidence>
<dbReference type="GO" id="GO:0006355">
    <property type="term" value="P:regulation of DNA-templated transcription"/>
    <property type="evidence" value="ECO:0007669"/>
    <property type="project" value="InterPro"/>
</dbReference>
<comment type="similarity">
    <text evidence="1">Belongs to the RpoE family.</text>
</comment>
<dbReference type="Gene3D" id="1.10.10.1250">
    <property type="entry name" value="RNA polymerase, subunit delta, N-terminal domain"/>
    <property type="match status" value="1"/>
</dbReference>
<evidence type="ECO:0000256" key="2">
    <source>
        <dbReference type="ARBA" id="ARBA00022478"/>
    </source>
</evidence>
<feature type="domain" description="HTH HARE-type" evidence="8">
    <location>
        <begin position="10"/>
        <end position="78"/>
    </location>
</feature>
<evidence type="ECO:0000259" key="8">
    <source>
        <dbReference type="PROSITE" id="PS51913"/>
    </source>
</evidence>
<name>A0A5Q2N0K2_9FIRM</name>
<evidence type="ECO:0000256" key="3">
    <source>
        <dbReference type="ARBA" id="ARBA00022679"/>
    </source>
</evidence>
<gene>
    <name evidence="9" type="ORF">FTV88_0924</name>
</gene>
<dbReference type="InterPro" id="IPR029757">
    <property type="entry name" value="RpoE"/>
</dbReference>
<evidence type="ECO:0000256" key="1">
    <source>
        <dbReference type="ARBA" id="ARBA00009828"/>
    </source>
</evidence>
<feature type="compositionally biased region" description="Basic and acidic residues" evidence="7">
    <location>
        <begin position="106"/>
        <end position="118"/>
    </location>
</feature>
<dbReference type="GO" id="GO:0006351">
    <property type="term" value="P:DNA-templated transcription"/>
    <property type="evidence" value="ECO:0007669"/>
    <property type="project" value="InterPro"/>
</dbReference>
<feature type="compositionally biased region" description="Acidic residues" evidence="7">
    <location>
        <begin position="92"/>
        <end position="105"/>
    </location>
</feature>
<sequence length="118" mass="13886">MDHQELGRRFSEAEQLVQVLREKGEALHFRELIAEVLKKKGHEDPSNDVRAVARLYTQMNLDMRFVFLGDGLWGLRNWSEKGVGLSLLNKDYDDDNDSGDDEDYQERENHYSRNRDED</sequence>
<dbReference type="GO" id="GO:0000428">
    <property type="term" value="C:DNA-directed RNA polymerase complex"/>
    <property type="evidence" value="ECO:0007669"/>
    <property type="project" value="UniProtKB-KW"/>
</dbReference>
<reference evidence="10" key="1">
    <citation type="submission" date="2019-11" db="EMBL/GenBank/DDBJ databases">
        <title>Genome sequence of Heliorestis convoluta strain HH, an alkaliphilic and minimalistic phototrophic bacterium from a soda lake in Egypt.</title>
        <authorList>
            <person name="Dewey E.D."/>
            <person name="Stokes L.M."/>
            <person name="Burchell B.M."/>
            <person name="Shaffer K.N."/>
            <person name="Huntington A.M."/>
            <person name="Baker J.M."/>
            <person name="Nadendla S."/>
            <person name="Giglio M.G."/>
            <person name="Touchman J.W."/>
            <person name="Blankenship R.E."/>
            <person name="Madigan M.T."/>
            <person name="Sattley W.M."/>
        </authorList>
    </citation>
    <scope>NUCLEOTIDE SEQUENCE [LARGE SCALE GENOMIC DNA]</scope>
    <source>
        <strain evidence="10">HH</strain>
    </source>
</reference>
<keyword evidence="10" id="KW-1185">Reference proteome</keyword>
<dbReference type="NCBIfam" id="TIGR04567">
    <property type="entry name" value="RNAP_delt_lowGC"/>
    <property type="match status" value="1"/>
</dbReference>
<protein>
    <recommendedName>
        <fullName evidence="6">RNAP delta factor</fullName>
    </recommendedName>
</protein>
<dbReference type="PROSITE" id="PS51913">
    <property type="entry name" value="HTH_HARE"/>
    <property type="match status" value="1"/>
</dbReference>
<keyword evidence="5" id="KW-0804">Transcription</keyword>
<proteinExistence type="inferred from homology"/>
<dbReference type="KEGG" id="hcv:FTV88_0924"/>
<keyword evidence="2 9" id="KW-0240">DNA-directed RNA polymerase</keyword>